<dbReference type="InterPro" id="IPR009057">
    <property type="entry name" value="Homeodomain-like_sf"/>
</dbReference>
<organism evidence="5 6">
    <name type="scientific">Lasallia pustulata</name>
    <dbReference type="NCBI Taxonomy" id="136370"/>
    <lineage>
        <taxon>Eukaryota</taxon>
        <taxon>Fungi</taxon>
        <taxon>Dikarya</taxon>
        <taxon>Ascomycota</taxon>
        <taxon>Pezizomycotina</taxon>
        <taxon>Lecanoromycetes</taxon>
        <taxon>OSLEUM clade</taxon>
        <taxon>Umbilicariomycetidae</taxon>
        <taxon>Umbilicariales</taxon>
        <taxon>Umbilicariaceae</taxon>
        <taxon>Lasallia</taxon>
    </lineage>
</organism>
<dbReference type="Pfam" id="PF03221">
    <property type="entry name" value="HTH_Tnp_Tc5"/>
    <property type="match status" value="1"/>
</dbReference>
<dbReference type="InterPro" id="IPR006600">
    <property type="entry name" value="HTH_CenpB_DNA-bd_dom"/>
</dbReference>
<dbReference type="PANTHER" id="PTHR19303">
    <property type="entry name" value="TRANSPOSON"/>
    <property type="match status" value="1"/>
</dbReference>
<feature type="region of interest" description="Disordered" evidence="3">
    <location>
        <begin position="253"/>
        <end position="314"/>
    </location>
</feature>
<dbReference type="OrthoDB" id="9909311at2759"/>
<feature type="compositionally biased region" description="Polar residues" evidence="3">
    <location>
        <begin position="340"/>
        <end position="356"/>
    </location>
</feature>
<feature type="compositionally biased region" description="Pro residues" evidence="3">
    <location>
        <begin position="89"/>
        <end position="98"/>
    </location>
</feature>
<dbReference type="GO" id="GO:0003677">
    <property type="term" value="F:DNA binding"/>
    <property type="evidence" value="ECO:0007669"/>
    <property type="project" value="UniProtKB-KW"/>
</dbReference>
<dbReference type="InterPro" id="IPR007889">
    <property type="entry name" value="HTH_Psq"/>
</dbReference>
<feature type="region of interest" description="Disordered" evidence="3">
    <location>
        <begin position="340"/>
        <end position="477"/>
    </location>
</feature>
<gene>
    <name evidence="5" type="ORF">FRX48_08316</name>
</gene>
<accession>A0A5M8PFF8</accession>
<dbReference type="AlphaFoldDB" id="A0A5M8PFF8"/>
<dbReference type="Proteomes" id="UP000324767">
    <property type="component" value="Unassembled WGS sequence"/>
</dbReference>
<evidence type="ECO:0000259" key="4">
    <source>
        <dbReference type="PROSITE" id="PS51253"/>
    </source>
</evidence>
<feature type="domain" description="HTH CENPB-type" evidence="4">
    <location>
        <begin position="182"/>
        <end position="256"/>
    </location>
</feature>
<dbReference type="Gene3D" id="1.10.10.60">
    <property type="entry name" value="Homeodomain-like"/>
    <property type="match status" value="2"/>
</dbReference>
<evidence type="ECO:0000256" key="1">
    <source>
        <dbReference type="ARBA" id="ARBA00023125"/>
    </source>
</evidence>
<proteinExistence type="predicted"/>
<reference evidence="5 6" key="1">
    <citation type="submission" date="2019-09" db="EMBL/GenBank/DDBJ databases">
        <title>The hologenome of the rock-dwelling lichen Lasallia pustulata.</title>
        <authorList>
            <person name="Greshake Tzovaras B."/>
            <person name="Segers F."/>
            <person name="Bicker A."/>
            <person name="Dal Grande F."/>
            <person name="Otte J."/>
            <person name="Hankeln T."/>
            <person name="Schmitt I."/>
            <person name="Ebersberger I."/>
        </authorList>
    </citation>
    <scope>NUCLEOTIDE SEQUENCE [LARGE SCALE GENOMIC DNA]</scope>
    <source>
        <strain evidence="5">A1-1</strain>
    </source>
</reference>
<evidence type="ECO:0000313" key="5">
    <source>
        <dbReference type="EMBL" id="KAA6407965.1"/>
    </source>
</evidence>
<dbReference type="PROSITE" id="PS51253">
    <property type="entry name" value="HTH_CENPB"/>
    <property type="match status" value="1"/>
</dbReference>
<feature type="compositionally biased region" description="Low complexity" evidence="3">
    <location>
        <begin position="116"/>
        <end position="127"/>
    </location>
</feature>
<dbReference type="SUPFAM" id="SSF46689">
    <property type="entry name" value="Homeodomain-like"/>
    <property type="match status" value="2"/>
</dbReference>
<feature type="compositionally biased region" description="Low complexity" evidence="3">
    <location>
        <begin position="465"/>
        <end position="475"/>
    </location>
</feature>
<sequence length="551" mass="59789">MAMKNGQHHAHDEDYGGGQWVEMNGYSSAHQSPIHEYDSYGFISPTHLPLEPTYNRTIPPPYSAHQALQPLVMPQWPSQLTNSSNSAPPAVPWPPPLAPLSTMTSAHPLPPPPPLVSSSVPTTNQRRTLTDQDRRRMCQYHEDNPTVKQTEIGAMFGVERSTVSKVLRQKDKYLFPDDGSRSPIKRSKGKFPDIERALSNWARNHQRQGLPLNDSVIRDKARFFATTVGSSDSHVKVNSSSWLEKFKQKNHLLGAKPRKASDANDSDGGFNIDSKSGSNTPNGISPISPDTIASPLPLSPNQSHDNSKIESPDSYLDFTSYRHTHSPSTTSLASVFSENTAPSTFSNGPTSPTSPFYSPDHPCGPSPFTSSQQPRLPSLPDATNNIRRHSQTYPMVGVEPSCTTPPASSDPLTPKYLHRPLSTSSLDAPVEEMPDPPRSIDSAMQHAPPSLTSSPTCMAPPPAPNSAAASPVSSPTQDDARNALELLMAFCKQSPGGLVEPQEYITMGKLMEKLKVRGRGLAGGMQAMGVMVEGREEDGRRGGEGEGGRET</sequence>
<feature type="compositionally biased region" description="Polar residues" evidence="3">
    <location>
        <begin position="367"/>
        <end position="385"/>
    </location>
</feature>
<name>A0A5M8PFF8_9LECA</name>
<feature type="compositionally biased region" description="Polar residues" evidence="3">
    <location>
        <begin position="401"/>
        <end position="411"/>
    </location>
</feature>
<dbReference type="EMBL" id="VXIT01000015">
    <property type="protein sequence ID" value="KAA6407965.1"/>
    <property type="molecule type" value="Genomic_DNA"/>
</dbReference>
<protein>
    <recommendedName>
        <fullName evidence="4">HTH CENPB-type domain-containing protein</fullName>
    </recommendedName>
</protein>
<dbReference type="Pfam" id="PF04218">
    <property type="entry name" value="CENP-B_N"/>
    <property type="match status" value="1"/>
</dbReference>
<feature type="compositionally biased region" description="Polar residues" evidence="3">
    <location>
        <begin position="77"/>
        <end position="86"/>
    </location>
</feature>
<evidence type="ECO:0000256" key="3">
    <source>
        <dbReference type="SAM" id="MobiDB-lite"/>
    </source>
</evidence>
<keyword evidence="2" id="KW-0539">Nucleus</keyword>
<dbReference type="GO" id="GO:0005634">
    <property type="term" value="C:nucleus"/>
    <property type="evidence" value="ECO:0007669"/>
    <property type="project" value="TreeGrafter"/>
</dbReference>
<dbReference type="InterPro" id="IPR050863">
    <property type="entry name" value="CenT-Element_Derived"/>
</dbReference>
<dbReference type="SMART" id="SM00674">
    <property type="entry name" value="CENPB"/>
    <property type="match status" value="1"/>
</dbReference>
<dbReference type="PANTHER" id="PTHR19303:SF70">
    <property type="entry name" value="HTH CENPB-TYPE DOMAIN-CONTAINING PROTEIN"/>
    <property type="match status" value="1"/>
</dbReference>
<comment type="caution">
    <text evidence="5">The sequence shown here is derived from an EMBL/GenBank/DDBJ whole genome shotgun (WGS) entry which is preliminary data.</text>
</comment>
<evidence type="ECO:0000313" key="6">
    <source>
        <dbReference type="Proteomes" id="UP000324767"/>
    </source>
</evidence>
<evidence type="ECO:0000256" key="2">
    <source>
        <dbReference type="ARBA" id="ARBA00023242"/>
    </source>
</evidence>
<keyword evidence="1" id="KW-0238">DNA-binding</keyword>
<feature type="compositionally biased region" description="Polar residues" evidence="3">
    <location>
        <begin position="273"/>
        <end position="285"/>
    </location>
</feature>
<feature type="region of interest" description="Disordered" evidence="3">
    <location>
        <begin position="77"/>
        <end position="129"/>
    </location>
</feature>